<dbReference type="AlphaFoldDB" id="A0A100HMB0"/>
<evidence type="ECO:0000259" key="2">
    <source>
        <dbReference type="Pfam" id="PF00174"/>
    </source>
</evidence>
<dbReference type="Gene3D" id="3.90.420.10">
    <property type="entry name" value="Oxidoreductase, molybdopterin-binding domain"/>
    <property type="match status" value="1"/>
</dbReference>
<dbReference type="OrthoDB" id="72611at2"/>
<feature type="domain" description="Oxidoreductase molybdopterin-binding" evidence="2">
    <location>
        <begin position="78"/>
        <end position="146"/>
    </location>
</feature>
<evidence type="ECO:0000256" key="1">
    <source>
        <dbReference type="SAM" id="SignalP"/>
    </source>
</evidence>
<feature type="chain" id="PRO_5007086652" evidence="1">
    <location>
        <begin position="18"/>
        <end position="175"/>
    </location>
</feature>
<dbReference type="PROSITE" id="PS51257">
    <property type="entry name" value="PROKAR_LIPOPROTEIN"/>
    <property type="match status" value="1"/>
</dbReference>
<feature type="signal peptide" evidence="1">
    <location>
        <begin position="1"/>
        <end position="17"/>
    </location>
</feature>
<name>A0A100HMB0_9DEIO</name>
<evidence type="ECO:0000313" key="4">
    <source>
        <dbReference type="Proteomes" id="UP000056209"/>
    </source>
</evidence>
<protein>
    <submittedName>
        <fullName evidence="3">Oxidoreductase molybdopterin binding protein</fullName>
    </submittedName>
</protein>
<dbReference type="InterPro" id="IPR036374">
    <property type="entry name" value="OxRdtase_Mopterin-bd_sf"/>
</dbReference>
<sequence length="175" mass="19014">MRRLLLSLTLLTLCACARPASSLYTPVEADPQLAAPGPVVLTVVNAAGKEFTFTRARLAALGLVSFSTPDPSRKNEAHEYTGPLLSAVLREAGIAQAATLHLVALDKYRTDLKLAPIRDVPVILALKSDGQLLEPRNFGPVYMTFPYGGVKLDPNIYNAAWVWQLYRIEERPGGA</sequence>
<dbReference type="RefSeq" id="WP_058979117.1">
    <property type="nucleotide sequence ID" value="NZ_BCMS01000002.1"/>
</dbReference>
<reference evidence="4" key="1">
    <citation type="submission" date="2015-11" db="EMBL/GenBank/DDBJ databases">
        <title>Draft Genome Sequence of the Radioresistant Bacterium Deinococcus grandis, Isolated from Freshwater Fish in Japan.</title>
        <authorList>
            <person name="Satoh K."/>
            <person name="Onodera T."/>
            <person name="Omoso K."/>
            <person name="Takeda-Yano K."/>
            <person name="Katayama T."/>
            <person name="Oono Y."/>
            <person name="Narumi I."/>
        </authorList>
    </citation>
    <scope>NUCLEOTIDE SEQUENCE [LARGE SCALE GENOMIC DNA]</scope>
    <source>
        <strain evidence="4">ATCC 43672</strain>
    </source>
</reference>
<keyword evidence="1" id="KW-0732">Signal</keyword>
<keyword evidence="4" id="KW-1185">Reference proteome</keyword>
<dbReference type="EMBL" id="BCMS01000002">
    <property type="protein sequence ID" value="GAQ23334.1"/>
    <property type="molecule type" value="Genomic_DNA"/>
</dbReference>
<dbReference type="InterPro" id="IPR000572">
    <property type="entry name" value="OxRdtase_Mopterin-bd_dom"/>
</dbReference>
<dbReference type="Proteomes" id="UP000056209">
    <property type="component" value="Unassembled WGS sequence"/>
</dbReference>
<comment type="caution">
    <text evidence="3">The sequence shown here is derived from an EMBL/GenBank/DDBJ whole genome shotgun (WGS) entry which is preliminary data.</text>
</comment>
<accession>A0A100HMB0</accession>
<gene>
    <name evidence="3" type="ORF">DEIGR_200189</name>
</gene>
<organism evidence="3 4">
    <name type="scientific">Deinococcus grandis</name>
    <dbReference type="NCBI Taxonomy" id="57498"/>
    <lineage>
        <taxon>Bacteria</taxon>
        <taxon>Thermotogati</taxon>
        <taxon>Deinococcota</taxon>
        <taxon>Deinococci</taxon>
        <taxon>Deinococcales</taxon>
        <taxon>Deinococcaceae</taxon>
        <taxon>Deinococcus</taxon>
    </lineage>
</organism>
<dbReference type="Pfam" id="PF00174">
    <property type="entry name" value="Oxidored_molyb"/>
    <property type="match status" value="1"/>
</dbReference>
<evidence type="ECO:0000313" key="3">
    <source>
        <dbReference type="EMBL" id="GAQ23334.1"/>
    </source>
</evidence>
<proteinExistence type="predicted"/>
<dbReference type="SUPFAM" id="SSF56524">
    <property type="entry name" value="Oxidoreductase molybdopterin-binding domain"/>
    <property type="match status" value="1"/>
</dbReference>